<feature type="transmembrane region" description="Helical" evidence="7">
    <location>
        <begin position="174"/>
        <end position="197"/>
    </location>
</feature>
<keyword evidence="4 7" id="KW-0472">Membrane</keyword>
<comment type="caution">
    <text evidence="9">The sequence shown here is derived from an EMBL/GenBank/DDBJ whole genome shotgun (WGS) entry which is preliminary data.</text>
</comment>
<evidence type="ECO:0000313" key="10">
    <source>
        <dbReference type="Proteomes" id="UP000015100"/>
    </source>
</evidence>
<name>S8AEW0_DACHA</name>
<feature type="transmembrane region" description="Helical" evidence="7">
    <location>
        <begin position="300"/>
        <end position="321"/>
    </location>
</feature>
<dbReference type="PANTHER" id="PTHR33048:SF47">
    <property type="entry name" value="INTEGRAL MEMBRANE PROTEIN-RELATED"/>
    <property type="match status" value="1"/>
</dbReference>
<feature type="domain" description="Rhodopsin" evidence="8">
    <location>
        <begin position="115"/>
        <end position="361"/>
    </location>
</feature>
<sequence>MSDMSTDEIAMLNTICFYLSGTAPSRWWNEPNRDIVLALGDLFAKDPLATAQDVMTLTGWNQDNLDFVNAQLAPLNETIPTFVSGIQALDHPRSTNSILPIFVVFTVLSTFVMGLRLWSRISILGRIQSFDWVAIVSYVLIVAWCALAVYEKEASGHWASYCDKSYNQSRYAQAAYFMGMALYPIAVLSVKFALLTFYHSLSTWRPLRIAVYITAVASFANAMVALFMWLFQCNYPDIWNHGVDPTLTCAGFDPLDMVLATGTVNILTDPLGKMLTPLACRLIPLPLVWRLQLYPRERNLAIITFGLGAIAWIASIVRLIMVKAHLQYTNGSTTPINAWAMVELNLALICSSAPALRALLIKHAPKVLSYAYASGPGSSGSDIASKASRAEKTFVISQTEERSPSPEDDVEKA</sequence>
<accession>S8AEW0</accession>
<comment type="similarity">
    <text evidence="5">Belongs to the SAT4 family.</text>
</comment>
<dbReference type="InterPro" id="IPR049326">
    <property type="entry name" value="Rhodopsin_dom_fungi"/>
</dbReference>
<reference evidence="10" key="2">
    <citation type="submission" date="2013-04" db="EMBL/GenBank/DDBJ databases">
        <title>Genomic mechanisms accounting for the adaptation to parasitism in nematode-trapping fungi.</title>
        <authorList>
            <person name="Ahren D.G."/>
        </authorList>
    </citation>
    <scope>NUCLEOTIDE SEQUENCE [LARGE SCALE GENOMIC DNA]</scope>
    <source>
        <strain evidence="10">CBS 200.50</strain>
    </source>
</reference>
<dbReference type="STRING" id="1284197.S8AEW0"/>
<dbReference type="AlphaFoldDB" id="S8AEW0"/>
<evidence type="ECO:0000256" key="5">
    <source>
        <dbReference type="ARBA" id="ARBA00038359"/>
    </source>
</evidence>
<dbReference type="EMBL" id="AQGS01000235">
    <property type="protein sequence ID" value="EPS41595.1"/>
    <property type="molecule type" value="Genomic_DNA"/>
</dbReference>
<dbReference type="OMA" id="PINAWAM"/>
<evidence type="ECO:0000256" key="1">
    <source>
        <dbReference type="ARBA" id="ARBA00004141"/>
    </source>
</evidence>
<reference evidence="9 10" key="1">
    <citation type="journal article" date="2013" name="PLoS Genet.">
        <title>Genomic mechanisms accounting for the adaptation to parasitism in nematode-trapping fungi.</title>
        <authorList>
            <person name="Meerupati T."/>
            <person name="Andersson K.M."/>
            <person name="Friman E."/>
            <person name="Kumar D."/>
            <person name="Tunlid A."/>
            <person name="Ahren D."/>
        </authorList>
    </citation>
    <scope>NUCLEOTIDE SEQUENCE [LARGE SCALE GENOMIC DNA]</scope>
    <source>
        <strain evidence="9 10">CBS 200.50</strain>
    </source>
</reference>
<dbReference type="InterPro" id="IPR052337">
    <property type="entry name" value="SAT4-like"/>
</dbReference>
<keyword evidence="2 7" id="KW-0812">Transmembrane</keyword>
<keyword evidence="10" id="KW-1185">Reference proteome</keyword>
<feature type="compositionally biased region" description="Basic and acidic residues" evidence="6">
    <location>
        <begin position="399"/>
        <end position="413"/>
    </location>
</feature>
<evidence type="ECO:0000256" key="3">
    <source>
        <dbReference type="ARBA" id="ARBA00022989"/>
    </source>
</evidence>
<feature type="transmembrane region" description="Helical" evidence="7">
    <location>
        <begin position="98"/>
        <end position="118"/>
    </location>
</feature>
<gene>
    <name evidence="9" type="ORF">H072_4507</name>
</gene>
<keyword evidence="3 7" id="KW-1133">Transmembrane helix</keyword>
<dbReference type="HOGENOM" id="CLU_045271_0_0_1"/>
<evidence type="ECO:0000256" key="7">
    <source>
        <dbReference type="SAM" id="Phobius"/>
    </source>
</evidence>
<proteinExistence type="inferred from homology"/>
<evidence type="ECO:0000256" key="6">
    <source>
        <dbReference type="SAM" id="MobiDB-lite"/>
    </source>
</evidence>
<evidence type="ECO:0000259" key="8">
    <source>
        <dbReference type="Pfam" id="PF20684"/>
    </source>
</evidence>
<feature type="transmembrane region" description="Helical" evidence="7">
    <location>
        <begin position="130"/>
        <end position="150"/>
    </location>
</feature>
<dbReference type="Proteomes" id="UP000015100">
    <property type="component" value="Unassembled WGS sequence"/>
</dbReference>
<dbReference type="Pfam" id="PF20684">
    <property type="entry name" value="Fung_rhodopsin"/>
    <property type="match status" value="1"/>
</dbReference>
<comment type="subcellular location">
    <subcellularLocation>
        <location evidence="1">Membrane</location>
        <topology evidence="1">Multi-pass membrane protein</topology>
    </subcellularLocation>
</comment>
<evidence type="ECO:0000256" key="4">
    <source>
        <dbReference type="ARBA" id="ARBA00023136"/>
    </source>
</evidence>
<evidence type="ECO:0000256" key="2">
    <source>
        <dbReference type="ARBA" id="ARBA00022692"/>
    </source>
</evidence>
<organism evidence="9 10">
    <name type="scientific">Dactylellina haptotyla (strain CBS 200.50)</name>
    <name type="common">Nematode-trapping fungus</name>
    <name type="synonym">Monacrosporium haptotylum</name>
    <dbReference type="NCBI Taxonomy" id="1284197"/>
    <lineage>
        <taxon>Eukaryota</taxon>
        <taxon>Fungi</taxon>
        <taxon>Dikarya</taxon>
        <taxon>Ascomycota</taxon>
        <taxon>Pezizomycotina</taxon>
        <taxon>Orbiliomycetes</taxon>
        <taxon>Orbiliales</taxon>
        <taxon>Orbiliaceae</taxon>
        <taxon>Dactylellina</taxon>
    </lineage>
</organism>
<feature type="region of interest" description="Disordered" evidence="6">
    <location>
        <begin position="394"/>
        <end position="413"/>
    </location>
</feature>
<dbReference type="PANTHER" id="PTHR33048">
    <property type="entry name" value="PTH11-LIKE INTEGRAL MEMBRANE PROTEIN (AFU_ORTHOLOGUE AFUA_5G11245)"/>
    <property type="match status" value="1"/>
</dbReference>
<protein>
    <recommendedName>
        <fullName evidence="8">Rhodopsin domain-containing protein</fullName>
    </recommendedName>
</protein>
<dbReference type="OrthoDB" id="444631at2759"/>
<dbReference type="GO" id="GO:0016020">
    <property type="term" value="C:membrane"/>
    <property type="evidence" value="ECO:0007669"/>
    <property type="project" value="UniProtKB-SubCell"/>
</dbReference>
<evidence type="ECO:0000313" key="9">
    <source>
        <dbReference type="EMBL" id="EPS41595.1"/>
    </source>
</evidence>
<feature type="transmembrane region" description="Helical" evidence="7">
    <location>
        <begin position="209"/>
        <end position="231"/>
    </location>
</feature>